<feature type="compositionally biased region" description="Basic and acidic residues" evidence="1">
    <location>
        <begin position="18"/>
        <end position="31"/>
    </location>
</feature>
<feature type="region of interest" description="Disordered" evidence="1">
    <location>
        <begin position="60"/>
        <end position="105"/>
    </location>
</feature>
<feature type="region of interest" description="Disordered" evidence="1">
    <location>
        <begin position="1"/>
        <end position="34"/>
    </location>
</feature>
<sequence length="194" mass="19745">MAGTGRGGDVRPLGPFRRGREAAEPRLDPARWRRPGRGTLMRLAAMAALLITAALMSWSGPTTRCPPESSPARDTGGGASTPGGPATTATPRASARGRPSLPHGTVGLPVRLAEPAALALVHSGDRVDLFRVHGTGQPDEDRPTVARGALVLDVTAPDDPVGGGLLLALTPAEADRAVATPAGAGYAVVIRPVP</sequence>
<name>A0A4Q7ZIP9_9ACTN</name>
<evidence type="ECO:0008006" key="4">
    <source>
        <dbReference type="Google" id="ProtNLM"/>
    </source>
</evidence>
<dbReference type="EMBL" id="SHKY01000001">
    <property type="protein sequence ID" value="RZU50354.1"/>
    <property type="molecule type" value="Genomic_DNA"/>
</dbReference>
<gene>
    <name evidence="2" type="ORF">EV385_2126</name>
</gene>
<protein>
    <recommendedName>
        <fullName evidence="4">Flp pilus assembly protein RcpC/CpaB domain-containing protein</fullName>
    </recommendedName>
</protein>
<dbReference type="AlphaFoldDB" id="A0A4Q7ZIP9"/>
<proteinExistence type="predicted"/>
<evidence type="ECO:0000256" key="1">
    <source>
        <dbReference type="SAM" id="MobiDB-lite"/>
    </source>
</evidence>
<comment type="caution">
    <text evidence="2">The sequence shown here is derived from an EMBL/GenBank/DDBJ whole genome shotgun (WGS) entry which is preliminary data.</text>
</comment>
<keyword evidence="3" id="KW-1185">Reference proteome</keyword>
<organism evidence="2 3">
    <name type="scientific">Krasilnikovia cinnamomea</name>
    <dbReference type="NCBI Taxonomy" id="349313"/>
    <lineage>
        <taxon>Bacteria</taxon>
        <taxon>Bacillati</taxon>
        <taxon>Actinomycetota</taxon>
        <taxon>Actinomycetes</taxon>
        <taxon>Micromonosporales</taxon>
        <taxon>Micromonosporaceae</taxon>
        <taxon>Krasilnikovia</taxon>
    </lineage>
</organism>
<feature type="compositionally biased region" description="Low complexity" evidence="1">
    <location>
        <begin position="82"/>
        <end position="100"/>
    </location>
</feature>
<dbReference type="Proteomes" id="UP000292564">
    <property type="component" value="Unassembled WGS sequence"/>
</dbReference>
<reference evidence="2 3" key="1">
    <citation type="submission" date="2019-02" db="EMBL/GenBank/DDBJ databases">
        <title>Sequencing the genomes of 1000 actinobacteria strains.</title>
        <authorList>
            <person name="Klenk H.-P."/>
        </authorList>
    </citation>
    <scope>NUCLEOTIDE SEQUENCE [LARGE SCALE GENOMIC DNA]</scope>
    <source>
        <strain evidence="2 3">DSM 45162</strain>
    </source>
</reference>
<dbReference type="RefSeq" id="WP_242624812.1">
    <property type="nucleotide sequence ID" value="NZ_SHKY01000001.1"/>
</dbReference>
<evidence type="ECO:0000313" key="3">
    <source>
        <dbReference type="Proteomes" id="UP000292564"/>
    </source>
</evidence>
<accession>A0A4Q7ZIP9</accession>
<evidence type="ECO:0000313" key="2">
    <source>
        <dbReference type="EMBL" id="RZU50354.1"/>
    </source>
</evidence>